<protein>
    <recommendedName>
        <fullName evidence="6">F-box domain-containing protein</fullName>
    </recommendedName>
</protein>
<evidence type="ECO:0008006" key="6">
    <source>
        <dbReference type="Google" id="ProtNLM"/>
    </source>
</evidence>
<dbReference type="SUPFAM" id="SSF52058">
    <property type="entry name" value="L domain-like"/>
    <property type="match status" value="1"/>
</dbReference>
<feature type="region of interest" description="Disordered" evidence="1">
    <location>
        <begin position="1"/>
        <end position="30"/>
    </location>
</feature>
<feature type="compositionally biased region" description="Basic and acidic residues" evidence="1">
    <location>
        <begin position="1"/>
        <end position="18"/>
    </location>
</feature>
<evidence type="ECO:0000259" key="3">
    <source>
        <dbReference type="Pfam" id="PF24758"/>
    </source>
</evidence>
<dbReference type="InterPro" id="IPR032675">
    <property type="entry name" value="LRR_dom_sf"/>
</dbReference>
<feature type="compositionally biased region" description="Low complexity" evidence="1">
    <location>
        <begin position="21"/>
        <end position="30"/>
    </location>
</feature>
<dbReference type="SUPFAM" id="SSF81383">
    <property type="entry name" value="F-box domain"/>
    <property type="match status" value="1"/>
</dbReference>
<keyword evidence="5" id="KW-1185">Reference proteome</keyword>
<feature type="domain" description="F-box" evidence="2">
    <location>
        <begin position="51"/>
        <end position="86"/>
    </location>
</feature>
<dbReference type="InterPro" id="IPR055411">
    <property type="entry name" value="LRR_FXL15/At3g58940/PEG3-like"/>
</dbReference>
<sequence>MSKETARRSKAERKEDKTGSNNANMDNNLNMEDKTQEYQEQYAAMVKSTPELPDLVIYQILQLLSTRYAIRASILSKQWERVWSLIPLLDFDEEEQHGDHVFQHDKFEYFVTNCLRRHEKDHKQEYLDKFRLRTRYYGYENLINQCLSFAIWKKVKQLDLSLYTTHNLSYPLYNLPHTVLNAKSLTSLNLESVAISWGWGFQHVRLPSLKSMSLKEVLVDEFAFVKLILGCPSIESLSIDSCGGLSRVDVSSSSLKSLEVIRGFTEYELTVKAANLESFRLGDSVHHVSGNDDFNERRGTIIETPKLRSCEFIGYWQTGFSLNAPKLSEATIILGDRADSYFNTFPHNPKMRNFLGQFDCSGKMSLHVMDAETIIVPKELRRSSTTLFPPLPSLKNLQVIITSPTLVSDSTLRNSLRRMAPALDREGLSIQKKSCWRLHVKELIDLCDGNFVD</sequence>
<accession>A0A498IXU8</accession>
<reference evidence="4 5" key="1">
    <citation type="submission" date="2018-10" db="EMBL/GenBank/DDBJ databases">
        <title>A high-quality apple genome assembly.</title>
        <authorList>
            <person name="Hu J."/>
        </authorList>
    </citation>
    <scope>NUCLEOTIDE SEQUENCE [LARGE SCALE GENOMIC DNA]</scope>
    <source>
        <strain evidence="5">cv. HFTH1</strain>
        <tissue evidence="4">Young leaf</tissue>
    </source>
</reference>
<dbReference type="PANTHER" id="PTHR31900:SF27">
    <property type="entry name" value="FBD DOMAIN-CONTAINING PROTEIN"/>
    <property type="match status" value="1"/>
</dbReference>
<evidence type="ECO:0000313" key="5">
    <source>
        <dbReference type="Proteomes" id="UP000290289"/>
    </source>
</evidence>
<dbReference type="InterPro" id="IPR036047">
    <property type="entry name" value="F-box-like_dom_sf"/>
</dbReference>
<dbReference type="InterPro" id="IPR050232">
    <property type="entry name" value="FBL13/AtMIF1-like"/>
</dbReference>
<dbReference type="Gene3D" id="3.80.10.10">
    <property type="entry name" value="Ribonuclease Inhibitor"/>
    <property type="match status" value="1"/>
</dbReference>
<dbReference type="AlphaFoldDB" id="A0A498IXU8"/>
<comment type="caution">
    <text evidence="4">The sequence shown here is derived from an EMBL/GenBank/DDBJ whole genome shotgun (WGS) entry which is preliminary data.</text>
</comment>
<proteinExistence type="predicted"/>
<gene>
    <name evidence="4" type="ORF">DVH24_017346</name>
</gene>
<dbReference type="Proteomes" id="UP000290289">
    <property type="component" value="Chromosome 10"/>
</dbReference>
<dbReference type="EMBL" id="RDQH01000336">
    <property type="protein sequence ID" value="RXH86293.1"/>
    <property type="molecule type" value="Genomic_DNA"/>
</dbReference>
<evidence type="ECO:0000313" key="4">
    <source>
        <dbReference type="EMBL" id="RXH86293.1"/>
    </source>
</evidence>
<dbReference type="Pfam" id="PF24758">
    <property type="entry name" value="LRR_At5g56370"/>
    <property type="match status" value="1"/>
</dbReference>
<name>A0A498IXU8_MALDO</name>
<dbReference type="Pfam" id="PF00646">
    <property type="entry name" value="F-box"/>
    <property type="match status" value="1"/>
</dbReference>
<feature type="domain" description="F-box/LRR-repeat protein 15/At3g58940/PEG3-like LRR" evidence="3">
    <location>
        <begin position="151"/>
        <end position="320"/>
    </location>
</feature>
<evidence type="ECO:0000256" key="1">
    <source>
        <dbReference type="SAM" id="MobiDB-lite"/>
    </source>
</evidence>
<dbReference type="InterPro" id="IPR001810">
    <property type="entry name" value="F-box_dom"/>
</dbReference>
<organism evidence="4 5">
    <name type="scientific">Malus domestica</name>
    <name type="common">Apple</name>
    <name type="synonym">Pyrus malus</name>
    <dbReference type="NCBI Taxonomy" id="3750"/>
    <lineage>
        <taxon>Eukaryota</taxon>
        <taxon>Viridiplantae</taxon>
        <taxon>Streptophyta</taxon>
        <taxon>Embryophyta</taxon>
        <taxon>Tracheophyta</taxon>
        <taxon>Spermatophyta</taxon>
        <taxon>Magnoliopsida</taxon>
        <taxon>eudicotyledons</taxon>
        <taxon>Gunneridae</taxon>
        <taxon>Pentapetalae</taxon>
        <taxon>rosids</taxon>
        <taxon>fabids</taxon>
        <taxon>Rosales</taxon>
        <taxon>Rosaceae</taxon>
        <taxon>Amygdaloideae</taxon>
        <taxon>Maleae</taxon>
        <taxon>Malus</taxon>
    </lineage>
</organism>
<evidence type="ECO:0000259" key="2">
    <source>
        <dbReference type="Pfam" id="PF00646"/>
    </source>
</evidence>
<dbReference type="PANTHER" id="PTHR31900">
    <property type="entry name" value="F-BOX/RNI SUPERFAMILY PROTEIN-RELATED"/>
    <property type="match status" value="1"/>
</dbReference>